<dbReference type="InParanoid" id="A0A369JJP0"/>
<reference evidence="1" key="1">
    <citation type="submission" date="2018-04" db="EMBL/GenBank/DDBJ databases">
        <title>Whole genome sequencing of Hypsizygus marmoreus.</title>
        <authorList>
            <person name="Choi I.-G."/>
            <person name="Min B."/>
            <person name="Kim J.-G."/>
            <person name="Kim S."/>
            <person name="Oh Y.-L."/>
            <person name="Kong W.-S."/>
            <person name="Park H."/>
            <person name="Jeong J."/>
            <person name="Song E.-S."/>
        </authorList>
    </citation>
    <scope>NUCLEOTIDE SEQUENCE [LARGE SCALE GENOMIC DNA]</scope>
    <source>
        <strain evidence="1">51987-8</strain>
    </source>
</reference>
<dbReference type="EMBL" id="LUEZ02000050">
    <property type="protein sequence ID" value="RDB22429.1"/>
    <property type="molecule type" value="Genomic_DNA"/>
</dbReference>
<organism evidence="1 2">
    <name type="scientific">Hypsizygus marmoreus</name>
    <name type="common">White beech mushroom</name>
    <name type="synonym">Agaricus marmoreus</name>
    <dbReference type="NCBI Taxonomy" id="39966"/>
    <lineage>
        <taxon>Eukaryota</taxon>
        <taxon>Fungi</taxon>
        <taxon>Dikarya</taxon>
        <taxon>Basidiomycota</taxon>
        <taxon>Agaricomycotina</taxon>
        <taxon>Agaricomycetes</taxon>
        <taxon>Agaricomycetidae</taxon>
        <taxon>Agaricales</taxon>
        <taxon>Tricholomatineae</taxon>
        <taxon>Lyophyllaceae</taxon>
        <taxon>Hypsizygus</taxon>
    </lineage>
</organism>
<evidence type="ECO:0000313" key="1">
    <source>
        <dbReference type="EMBL" id="RDB22429.1"/>
    </source>
</evidence>
<dbReference type="Proteomes" id="UP000076154">
    <property type="component" value="Unassembled WGS sequence"/>
</dbReference>
<accession>A0A369JJP0</accession>
<gene>
    <name evidence="1" type="ORF">Hypma_010422</name>
</gene>
<comment type="caution">
    <text evidence="1">The sequence shown here is derived from an EMBL/GenBank/DDBJ whole genome shotgun (WGS) entry which is preliminary data.</text>
</comment>
<proteinExistence type="predicted"/>
<dbReference type="AlphaFoldDB" id="A0A369JJP0"/>
<keyword evidence="2" id="KW-1185">Reference proteome</keyword>
<sequence length="84" mass="9595">MLENDVKKVDREECAMRMFQRRVHVEQRAKELSTSLMKEGVLVANEDDMAFRFNGGEIEATQPAVSSPENFDSKIMIGEEELSD</sequence>
<evidence type="ECO:0000313" key="2">
    <source>
        <dbReference type="Proteomes" id="UP000076154"/>
    </source>
</evidence>
<protein>
    <submittedName>
        <fullName evidence="1">Uncharacterized protein</fullName>
    </submittedName>
</protein>
<name>A0A369JJP0_HYPMA</name>